<reference evidence="3" key="1">
    <citation type="submission" date="2022-06" db="EMBL/GenBank/DDBJ databases">
        <title>Physiological and biochemical characterization and genomic elucidation of a strain of the genus Ensifer adhaerens M8 that combines arsenic oxidation and chromium reduction.</title>
        <authorList>
            <person name="Li X."/>
            <person name="Yu c."/>
        </authorList>
    </citation>
    <scope>NUCLEOTIDE SEQUENCE</scope>
    <source>
        <strain evidence="3">M8</strain>
        <plasmid evidence="3">pB</plasmid>
    </source>
</reference>
<evidence type="ECO:0000313" key="3">
    <source>
        <dbReference type="EMBL" id="USJ27298.1"/>
    </source>
</evidence>
<name>A0A9Q8YE83_ENSAD</name>
<evidence type="ECO:0000256" key="1">
    <source>
        <dbReference type="ARBA" id="ARBA00023235"/>
    </source>
</evidence>
<evidence type="ECO:0000313" key="4">
    <source>
        <dbReference type="EMBL" id="WFP95199.1"/>
    </source>
</evidence>
<dbReference type="Gene3D" id="3.30.429.10">
    <property type="entry name" value="Macrophage Migration Inhibitory Factor"/>
    <property type="match status" value="1"/>
</dbReference>
<dbReference type="InterPro" id="IPR014347">
    <property type="entry name" value="Tautomerase/MIF_sf"/>
</dbReference>
<dbReference type="Proteomes" id="UP001055460">
    <property type="component" value="Plasmid pB"/>
</dbReference>
<organism evidence="3 5">
    <name type="scientific">Ensifer adhaerens</name>
    <name type="common">Sinorhizobium morelense</name>
    <dbReference type="NCBI Taxonomy" id="106592"/>
    <lineage>
        <taxon>Bacteria</taxon>
        <taxon>Pseudomonadati</taxon>
        <taxon>Pseudomonadota</taxon>
        <taxon>Alphaproteobacteria</taxon>
        <taxon>Hyphomicrobiales</taxon>
        <taxon>Rhizobiaceae</taxon>
        <taxon>Sinorhizobium/Ensifer group</taxon>
        <taxon>Ensifer</taxon>
    </lineage>
</organism>
<evidence type="ECO:0000313" key="6">
    <source>
        <dbReference type="Proteomes" id="UP001214094"/>
    </source>
</evidence>
<reference evidence="4 6" key="2">
    <citation type="submission" date="2023-03" db="EMBL/GenBank/DDBJ databases">
        <title>Comparative genome and transcriptome analysis combination mining strategies for increasing vitamin B12 production of Ensifer adhaerens strain.</title>
        <authorList>
            <person name="Yongheng L."/>
        </authorList>
    </citation>
    <scope>NUCLEOTIDE SEQUENCE [LARGE SCALE GENOMIC DNA]</scope>
    <source>
        <strain evidence="4 6">Casida A-T305</strain>
        <plasmid evidence="4 6">unnamedB</plasmid>
    </source>
</reference>
<evidence type="ECO:0000259" key="2">
    <source>
        <dbReference type="Pfam" id="PF01361"/>
    </source>
</evidence>
<accession>A0A9Q8YE83</accession>
<feature type="domain" description="4-oxalocrotonate tautomerase-like" evidence="2">
    <location>
        <begin position="2"/>
        <end position="60"/>
    </location>
</feature>
<dbReference type="GO" id="GO:0016853">
    <property type="term" value="F:isomerase activity"/>
    <property type="evidence" value="ECO:0007669"/>
    <property type="project" value="UniProtKB-KW"/>
</dbReference>
<keyword evidence="3" id="KW-0614">Plasmid</keyword>
<dbReference type="KEGG" id="eah:FA04_29115"/>
<dbReference type="GeneID" id="29522257"/>
<dbReference type="Proteomes" id="UP001214094">
    <property type="component" value="Plasmid unnamedB"/>
</dbReference>
<dbReference type="EMBL" id="CP121310">
    <property type="protein sequence ID" value="WFP95199.1"/>
    <property type="molecule type" value="Genomic_DNA"/>
</dbReference>
<keyword evidence="6" id="KW-1185">Reference proteome</keyword>
<sequence>MPFVRITIVREVLGDDPSVKKAAIASKVVTAIAEATGLAEREISVVFDEVDARNWYVGNTDVETLRARNRQGST</sequence>
<geneLocation type="plasmid" evidence="4 6">
    <name>unnamedB</name>
</geneLocation>
<evidence type="ECO:0000313" key="5">
    <source>
        <dbReference type="Proteomes" id="UP001055460"/>
    </source>
</evidence>
<dbReference type="RefSeq" id="WP_034798561.1">
    <property type="nucleotide sequence ID" value="NZ_CP015882.1"/>
</dbReference>
<dbReference type="Pfam" id="PF01361">
    <property type="entry name" value="Tautomerase"/>
    <property type="match status" value="1"/>
</dbReference>
<protein>
    <submittedName>
        <fullName evidence="3">Tautomerase family protein</fullName>
    </submittedName>
</protein>
<dbReference type="EMBL" id="CP098809">
    <property type="protein sequence ID" value="USJ27298.1"/>
    <property type="molecule type" value="Genomic_DNA"/>
</dbReference>
<gene>
    <name evidence="3" type="ORF">NE863_33040</name>
    <name evidence="4" type="ORF">P4B07_29540</name>
</gene>
<dbReference type="AlphaFoldDB" id="A0A9Q8YE83"/>
<proteinExistence type="predicted"/>
<keyword evidence="1" id="KW-0413">Isomerase</keyword>
<dbReference type="SUPFAM" id="SSF55331">
    <property type="entry name" value="Tautomerase/MIF"/>
    <property type="match status" value="1"/>
</dbReference>
<dbReference type="InterPro" id="IPR004370">
    <property type="entry name" value="4-OT-like_dom"/>
</dbReference>
<geneLocation type="plasmid" evidence="3 5">
    <name>pB</name>
</geneLocation>